<dbReference type="Gene3D" id="3.30.70.270">
    <property type="match status" value="1"/>
</dbReference>
<evidence type="ECO:0000313" key="3">
    <source>
        <dbReference type="EMBL" id="MBT2185676.1"/>
    </source>
</evidence>
<protein>
    <submittedName>
        <fullName evidence="3">Bifunctional diguanylate cyclase/phosphodiesterase</fullName>
    </submittedName>
</protein>
<dbReference type="Pfam" id="PF00563">
    <property type="entry name" value="EAL"/>
    <property type="match status" value="1"/>
</dbReference>
<accession>A0A9X1D9G7</accession>
<dbReference type="InterPro" id="IPR029787">
    <property type="entry name" value="Nucleotide_cyclase"/>
</dbReference>
<dbReference type="Pfam" id="PF00990">
    <property type="entry name" value="GGDEF"/>
    <property type="match status" value="1"/>
</dbReference>
<dbReference type="SUPFAM" id="SSF141868">
    <property type="entry name" value="EAL domain-like"/>
    <property type="match status" value="1"/>
</dbReference>
<gene>
    <name evidence="3" type="ORF">KK488_01810</name>
</gene>
<dbReference type="GO" id="GO:0071111">
    <property type="term" value="F:cyclic-guanylate-specific phosphodiesterase activity"/>
    <property type="evidence" value="ECO:0007669"/>
    <property type="project" value="InterPro"/>
</dbReference>
<dbReference type="PANTHER" id="PTHR33121">
    <property type="entry name" value="CYCLIC DI-GMP PHOSPHODIESTERASE PDEF"/>
    <property type="match status" value="1"/>
</dbReference>
<evidence type="ECO:0000259" key="2">
    <source>
        <dbReference type="PROSITE" id="PS50887"/>
    </source>
</evidence>
<sequence>MASRAGWKPVAARRRDRAESRYLGSLARTALVDLRGLDDHQAMTVVAGLADAVEASGGALLALVDDAGAPHVTDLVAAGVTHLLDGVISQGRLATALRAADKLAERLIGSLAAARNRHAVQRSDALFWRWNGAERTLSVSPALAEMLVMISPDVDHSRWTISDLVRALDRSDRSGAIAAIRHAVDDLMPAAFAHAVPGQSGRRLVQHLYPDSNGFSGEIEELNTHRRPDSRDRDSMTGLASRQGAVRWIEHVQADGRRPVVLLVGLGEFDRVNSAYGRLVGDAMLNRVAMRMTRLLDAMGAREALIARLTGTEFLIGLTGEPGTVEPPLERAALLARQAIAEISRPFNAGDFLIRLSSRCGIALGQEGDTAERILRRASNTLADARRGGAQGGIRVRVADDSSRIVDDDRLHDDLRHALDSGQIQILFQPQYDMASDGIIGVEALARWQHPHYGEIGAGALFSIAERSDFMLPLSDHIHARALAEAAAWPEALRHLRLAVNVTAADIAEPDFLASFLRLVDESGFARERLTVELTESGLVEDLDSASLLLTQLREAGLAVAVDDFGTGYSSLAYLKALPLDYLKIDSSIARDITGTGRDRIIVRAIIDMARSLDLGVIAEGVETEQQLALLARAGATCYQGFLRSPPVTSEVLAGLVAP</sequence>
<evidence type="ECO:0000313" key="4">
    <source>
        <dbReference type="Proteomes" id="UP001138757"/>
    </source>
</evidence>
<dbReference type="InterPro" id="IPR000160">
    <property type="entry name" value="GGDEF_dom"/>
</dbReference>
<dbReference type="Proteomes" id="UP001138757">
    <property type="component" value="Unassembled WGS sequence"/>
</dbReference>
<dbReference type="InterPro" id="IPR001633">
    <property type="entry name" value="EAL_dom"/>
</dbReference>
<dbReference type="AlphaFoldDB" id="A0A9X1D9G7"/>
<dbReference type="PROSITE" id="PS50887">
    <property type="entry name" value="GGDEF"/>
    <property type="match status" value="1"/>
</dbReference>
<dbReference type="SMART" id="SM00267">
    <property type="entry name" value="GGDEF"/>
    <property type="match status" value="1"/>
</dbReference>
<dbReference type="PANTHER" id="PTHR33121:SF79">
    <property type="entry name" value="CYCLIC DI-GMP PHOSPHODIESTERASE PDED-RELATED"/>
    <property type="match status" value="1"/>
</dbReference>
<dbReference type="SUPFAM" id="SSF55073">
    <property type="entry name" value="Nucleotide cyclase"/>
    <property type="match status" value="1"/>
</dbReference>
<dbReference type="CDD" id="cd01949">
    <property type="entry name" value="GGDEF"/>
    <property type="match status" value="1"/>
</dbReference>
<keyword evidence="4" id="KW-1185">Reference proteome</keyword>
<evidence type="ECO:0000259" key="1">
    <source>
        <dbReference type="PROSITE" id="PS50883"/>
    </source>
</evidence>
<dbReference type="CDD" id="cd01948">
    <property type="entry name" value="EAL"/>
    <property type="match status" value="1"/>
</dbReference>
<feature type="domain" description="EAL" evidence="1">
    <location>
        <begin position="408"/>
        <end position="659"/>
    </location>
</feature>
<dbReference type="InterPro" id="IPR043128">
    <property type="entry name" value="Rev_trsase/Diguanyl_cyclase"/>
</dbReference>
<organism evidence="3 4">
    <name type="scientific">Sphingobium nicotianae</name>
    <dbReference type="NCBI Taxonomy" id="2782607"/>
    <lineage>
        <taxon>Bacteria</taxon>
        <taxon>Pseudomonadati</taxon>
        <taxon>Pseudomonadota</taxon>
        <taxon>Alphaproteobacteria</taxon>
        <taxon>Sphingomonadales</taxon>
        <taxon>Sphingomonadaceae</taxon>
        <taxon>Sphingobium</taxon>
    </lineage>
</organism>
<comment type="caution">
    <text evidence="3">The sequence shown here is derived from an EMBL/GenBank/DDBJ whole genome shotgun (WGS) entry which is preliminary data.</text>
</comment>
<dbReference type="EMBL" id="JAHGAW010000001">
    <property type="protein sequence ID" value="MBT2185676.1"/>
    <property type="molecule type" value="Genomic_DNA"/>
</dbReference>
<proteinExistence type="predicted"/>
<dbReference type="Gene3D" id="3.20.20.450">
    <property type="entry name" value="EAL domain"/>
    <property type="match status" value="1"/>
</dbReference>
<feature type="domain" description="GGDEF" evidence="2">
    <location>
        <begin position="257"/>
        <end position="401"/>
    </location>
</feature>
<reference evidence="3" key="1">
    <citation type="submission" date="2021-05" db="EMBL/GenBank/DDBJ databases">
        <title>Genome of Sphingobium sp. strain.</title>
        <authorList>
            <person name="Fan R."/>
        </authorList>
    </citation>
    <scope>NUCLEOTIDE SEQUENCE</scope>
    <source>
        <strain evidence="3">H33</strain>
    </source>
</reference>
<name>A0A9X1D9G7_9SPHN</name>
<dbReference type="InterPro" id="IPR035919">
    <property type="entry name" value="EAL_sf"/>
</dbReference>
<dbReference type="PROSITE" id="PS50883">
    <property type="entry name" value="EAL"/>
    <property type="match status" value="1"/>
</dbReference>
<dbReference type="InterPro" id="IPR050706">
    <property type="entry name" value="Cyclic-di-GMP_PDE-like"/>
</dbReference>
<dbReference type="SMART" id="SM00052">
    <property type="entry name" value="EAL"/>
    <property type="match status" value="1"/>
</dbReference>